<proteinExistence type="predicted"/>
<comment type="caution">
    <text evidence="1">The sequence shown here is derived from an EMBL/GenBank/DDBJ whole genome shotgun (WGS) entry which is preliminary data.</text>
</comment>
<dbReference type="PANTHER" id="PTHR16897:SF2">
    <property type="entry name" value="OS03G0226600 PROTEIN"/>
    <property type="match status" value="1"/>
</dbReference>
<reference evidence="1" key="2">
    <citation type="submission" date="2020-11" db="EMBL/GenBank/DDBJ databases">
        <authorList>
            <person name="McCartney M.A."/>
            <person name="Auch B."/>
            <person name="Kono T."/>
            <person name="Mallez S."/>
            <person name="Becker A."/>
            <person name="Gohl D.M."/>
            <person name="Silverstein K.A.T."/>
            <person name="Koren S."/>
            <person name="Bechman K.B."/>
            <person name="Herman A."/>
            <person name="Abrahante J.E."/>
            <person name="Garbe J."/>
        </authorList>
    </citation>
    <scope>NUCLEOTIDE SEQUENCE</scope>
    <source>
        <strain evidence="1">Duluth1</strain>
        <tissue evidence="1">Whole animal</tissue>
    </source>
</reference>
<sequence>MDIVTTGSETSVMLNLSNSSDGSHIFFTVIATDYAGLSTSSESLELIIDTSPPLFGRITILNNLQSNIFINQELTTVRFEGFSDPHSGLDYFNVGIGTIEGITDINSETKVFTDYFELNLAQMIDGHLYFIIVHAINQAGLVSQSVSTRYVLDRTSPTGGHVLDGIKGAGEIDYQRDIYVINAYWKDFYDPESGLAFFRVGLGTDPYETDVRPLIYVGMMTEVSWNGPFVPGRKYLVTVEACNKANLCTRRVSDGLIVDNSPPVRGLVHVGPGAGHDKYLGHRSSIRINWQGFEDPQSDIDHFEVCVSTPKGDCDVVGLSNRLLHTSIIISNITLPINISLIATVWAFNGVGMIAAKASDMFIIDDTPPVVLKAPNFLLKYNSANGKPLQWEKSILRLEWEFKDDISPIVRHEICLKTHHEGHTPVERLVLGSERHVTVSLDGTNWLNDGDKYYAIVTSCNAAGLCFSERTSDLLIDSTPPHLGGFKPPLTWTNNNNALGNKVTNVTLTWYGFHDQESGIENYYVTVSRSYSFSEISNGVIKIKNSNQNESVQTSFVLTESITPDESIILSIWAQNNVGLNSSVARVTVNVLSETPSNEIGILEIEKHSCDIHFCNKECTCAVIDRPCVEVNTNVTCTDIARTDTQNQNLRTYDIFGGLAGEILNVSASSACLSGHWLQTNRGSTAEIMHRFEWSIGVHGYVIGEGVYDLKLENPWTDVGQRLEFIHCLPLNRSLVHEERYVVYVRAWYSESTYTVFKSAPIMIDQTPPNVRRGRYIREGNCLQDFDFIDWTDEIMACWDDVFVEPQSFIDHFSVSLGTLPHNDDILQQIDVGMATNISLHNIYLNPGTRYYFTVIAVNSVGLHTALTSDGFIIDTDNPIVGVVFNTIEHKSSAFQKSTSTFDLSWNGFQDNFSGIKHYLVAFAKDGESNESNIIFTNVVLSNKFSFTKLNLVHGESYFGFVKAVDAAGHESATVRSPKQTVDTTPPKGDYCGSTKSIQIDVSRTVTNDSLSVLFNANLTKDNMYVIHGKIKNVTYELYPILQMDKYSLPLQLQKRHDGSFQYHHMFISPSTGFQTITIELGTMIAEKLIQIVYFEECRQVENNSAALSVNQIGPYSLTVSLGILDSESELKTVSIGAGATEGGFQIKSLFELHNRNNYALITAPFVHGTPIYITVIAENHASLTSVFHSGKALIIDHTPPIVSDIGVAVSVITGNSATMLTTWQARDDESDVQYCSCRMGSTPLSADKQAEKDSDTSQYCQSDILNLSHGDRVFVTVKCVNKVEIATTSVSRPVIIYLEPPNNSQAFVRFVPRSKDSFSMTAPLSAQSSAQSNSSIVQMEWNNFEDPSEITSYRYRIQSNGDIVVDWTDAGLKDMCSNEHLKLTSGETYTAEIQAVNGGGFASSGVKSSLIVASEPPALTGSHISAVFVSGKLTLDWENVFDTLTGVPTHYSLVVGSREGFSDIADVNYTRDHVYDIIVPSSTLVAPNLNKLYIKVSCTYTTGMFTTYNTSHKL</sequence>
<dbReference type="InterPro" id="IPR036116">
    <property type="entry name" value="FN3_sf"/>
</dbReference>
<gene>
    <name evidence="1" type="ORF">DPMN_156158</name>
</gene>
<name>A0A9D4FPA4_DREPO</name>
<reference evidence="1" key="1">
    <citation type="journal article" date="2019" name="bioRxiv">
        <title>The Genome of the Zebra Mussel, Dreissena polymorpha: A Resource for Invasive Species Research.</title>
        <authorList>
            <person name="McCartney M.A."/>
            <person name="Auch B."/>
            <person name="Kono T."/>
            <person name="Mallez S."/>
            <person name="Zhang Y."/>
            <person name="Obille A."/>
            <person name="Becker A."/>
            <person name="Abrahante J.E."/>
            <person name="Garbe J."/>
            <person name="Badalamenti J.P."/>
            <person name="Herman A."/>
            <person name="Mangelson H."/>
            <person name="Liachko I."/>
            <person name="Sullivan S."/>
            <person name="Sone E.D."/>
            <person name="Koren S."/>
            <person name="Silverstein K.A.T."/>
            <person name="Beckman K.B."/>
            <person name="Gohl D.M."/>
        </authorList>
    </citation>
    <scope>NUCLEOTIDE SEQUENCE</scope>
    <source>
        <strain evidence="1">Duluth1</strain>
        <tissue evidence="1">Whole animal</tissue>
    </source>
</reference>
<dbReference type="PANTHER" id="PTHR16897">
    <property type="entry name" value="OS10G0105400 PROTEIN"/>
    <property type="match status" value="1"/>
</dbReference>
<dbReference type="InterPro" id="IPR013783">
    <property type="entry name" value="Ig-like_fold"/>
</dbReference>
<dbReference type="EMBL" id="JAIWYP010000007">
    <property type="protein sequence ID" value="KAH3802480.1"/>
    <property type="molecule type" value="Genomic_DNA"/>
</dbReference>
<evidence type="ECO:0000313" key="2">
    <source>
        <dbReference type="Proteomes" id="UP000828390"/>
    </source>
</evidence>
<accession>A0A9D4FPA4</accession>
<dbReference type="SUPFAM" id="SSF49265">
    <property type="entry name" value="Fibronectin type III"/>
    <property type="match status" value="3"/>
</dbReference>
<keyword evidence="2" id="KW-1185">Reference proteome</keyword>
<dbReference type="Proteomes" id="UP000828390">
    <property type="component" value="Unassembled WGS sequence"/>
</dbReference>
<protein>
    <submittedName>
        <fullName evidence="1">Uncharacterized protein</fullName>
    </submittedName>
</protein>
<organism evidence="1 2">
    <name type="scientific">Dreissena polymorpha</name>
    <name type="common">Zebra mussel</name>
    <name type="synonym">Mytilus polymorpha</name>
    <dbReference type="NCBI Taxonomy" id="45954"/>
    <lineage>
        <taxon>Eukaryota</taxon>
        <taxon>Metazoa</taxon>
        <taxon>Spiralia</taxon>
        <taxon>Lophotrochozoa</taxon>
        <taxon>Mollusca</taxon>
        <taxon>Bivalvia</taxon>
        <taxon>Autobranchia</taxon>
        <taxon>Heteroconchia</taxon>
        <taxon>Euheterodonta</taxon>
        <taxon>Imparidentia</taxon>
        <taxon>Neoheterodontei</taxon>
        <taxon>Myida</taxon>
        <taxon>Dreissenoidea</taxon>
        <taxon>Dreissenidae</taxon>
        <taxon>Dreissena</taxon>
    </lineage>
</organism>
<evidence type="ECO:0000313" key="1">
    <source>
        <dbReference type="EMBL" id="KAH3802480.1"/>
    </source>
</evidence>
<dbReference type="Gene3D" id="2.60.40.10">
    <property type="entry name" value="Immunoglobulins"/>
    <property type="match status" value="1"/>
</dbReference>